<dbReference type="OrthoDB" id="3660483at2"/>
<evidence type="ECO:0000313" key="5">
    <source>
        <dbReference type="Proteomes" id="UP000199028"/>
    </source>
</evidence>
<keyword evidence="1" id="KW-0732">Signal</keyword>
<dbReference type="AlphaFoldDB" id="A0A1H9V4Y5"/>
<dbReference type="SUPFAM" id="SSF89372">
    <property type="entry name" value="Fucose-specific lectin"/>
    <property type="match status" value="1"/>
</dbReference>
<evidence type="ECO:0000259" key="3">
    <source>
        <dbReference type="Pfam" id="PF26607"/>
    </source>
</evidence>
<dbReference type="InterPro" id="IPR023294">
    <property type="entry name" value="Tachylectin2"/>
</dbReference>
<dbReference type="InterPro" id="IPR036813">
    <property type="entry name" value="Tachylectin2_sf"/>
</dbReference>
<protein>
    <submittedName>
        <fullName evidence="4">Tachylectin</fullName>
    </submittedName>
</protein>
<evidence type="ECO:0000259" key="2">
    <source>
        <dbReference type="Pfam" id="PF14517"/>
    </source>
</evidence>
<sequence length="677" mass="71890">MSTRSSRVRRSSLGAAVASVLGVSLIVAPGATVASAAATLSCNTAATVIGVNQQGSVFTYPHEEPENGTFVWGAKQSIPSSGWTGGRTLAGPDGVIYSMVAGSGDLRRFRLDYTTAPASWVTQPGGGQFRQVGSGWSRYTEAVHRNKVTIDEKGRLYEINADGNLKVFVWQGGDDGMWTAETGGGKVLATGFGQYDLITASGDGVLYARKPDGSLFRYRYDAAADRFVEAAPRQVGAGWQMFNRIFSPGGDILYGTWPGQDGTGQLLWYRYHEDTGTWAPGDPATGLGKVVGTGWYSEFDVMADTNACRLLGYPTTPRPSVPGNFTSPVAILQGQDNLPNYFFVHNNGALIHGRQRSSSDLQTVDHTPLPGHDKYTGTPGAAMQANNLFEVQAHSFDDAETRGKTQAAVNGAFGPGLTQHRGHLAGDSVLVKGSDGPLSSFGVSSDGKLWSRKQIAANGVFPAWNQVAGATGLTTDITVVANGTSFAVVARHTDNSFRVARLTNGVLGSWTHLGGTNGVGKAAVVVDDDNRLRILIRKSDNKIYIQQESVSGFPGSWSVIDGLVAASAPAAVWTDNDTVEVVVRGTGTQAYHTGQNAPGSPFRAWQELVGEKPYEIASDVSMTMWTDGTWRTAFRDPMGELVVFRGLYGQVSPSATAQRSAAAAGPAYQGGKVKRLR</sequence>
<feature type="chain" id="PRO_5011509115" evidence="1">
    <location>
        <begin position="37"/>
        <end position="677"/>
    </location>
</feature>
<feature type="signal peptide" evidence="1">
    <location>
        <begin position="1"/>
        <end position="36"/>
    </location>
</feature>
<dbReference type="Gene3D" id="2.115.10.10">
    <property type="entry name" value="Tachylectin 2"/>
    <property type="match status" value="1"/>
</dbReference>
<keyword evidence="5" id="KW-1185">Reference proteome</keyword>
<proteinExistence type="predicted"/>
<dbReference type="EMBL" id="FOFT01000009">
    <property type="protein sequence ID" value="SES16464.1"/>
    <property type="molecule type" value="Genomic_DNA"/>
</dbReference>
<feature type="domain" description="Tachylectin 2" evidence="2">
    <location>
        <begin position="50"/>
        <end position="298"/>
    </location>
</feature>
<dbReference type="Pfam" id="PF26607">
    <property type="entry name" value="DUF8189"/>
    <property type="match status" value="1"/>
</dbReference>
<dbReference type="InterPro" id="IPR058502">
    <property type="entry name" value="PLL-like_beta-prop"/>
</dbReference>
<feature type="domain" description="PLL-like beta propeller" evidence="3">
    <location>
        <begin position="322"/>
        <end position="610"/>
    </location>
</feature>
<dbReference type="SUPFAM" id="SSF50934">
    <property type="entry name" value="Tachylectin-2"/>
    <property type="match status" value="1"/>
</dbReference>
<name>A0A1H9V4Y5_9PSEU</name>
<evidence type="ECO:0000313" key="4">
    <source>
        <dbReference type="EMBL" id="SES16464.1"/>
    </source>
</evidence>
<organism evidence="4 5">
    <name type="scientific">Lentzea flaviverrucosa</name>
    <dbReference type="NCBI Taxonomy" id="200379"/>
    <lineage>
        <taxon>Bacteria</taxon>
        <taxon>Bacillati</taxon>
        <taxon>Actinomycetota</taxon>
        <taxon>Actinomycetes</taxon>
        <taxon>Pseudonocardiales</taxon>
        <taxon>Pseudonocardiaceae</taxon>
        <taxon>Lentzea</taxon>
    </lineage>
</organism>
<accession>A0A1H9V4Y5</accession>
<dbReference type="Gene3D" id="2.120.10.70">
    <property type="entry name" value="Fucose-specific lectin"/>
    <property type="match status" value="1"/>
</dbReference>
<reference evidence="5" key="1">
    <citation type="submission" date="2016-10" db="EMBL/GenBank/DDBJ databases">
        <authorList>
            <person name="Varghese N."/>
            <person name="Submissions S."/>
        </authorList>
    </citation>
    <scope>NUCLEOTIDE SEQUENCE [LARGE SCALE GENOMIC DNA]</scope>
    <source>
        <strain evidence="5">CGMCC 4.578</strain>
    </source>
</reference>
<evidence type="ECO:0000256" key="1">
    <source>
        <dbReference type="SAM" id="SignalP"/>
    </source>
</evidence>
<gene>
    <name evidence="4" type="ORF">SAMN05216195_109311</name>
</gene>
<dbReference type="Proteomes" id="UP000199028">
    <property type="component" value="Unassembled WGS sequence"/>
</dbReference>
<dbReference type="Pfam" id="PF14517">
    <property type="entry name" value="Tachylectin"/>
    <property type="match status" value="1"/>
</dbReference>